<protein>
    <submittedName>
        <fullName evidence="2">Uncharacterized protein</fullName>
    </submittedName>
</protein>
<dbReference type="PANTHER" id="PTHR10648:SF1">
    <property type="entry name" value="SERINE_THREONINE-PROTEIN PHOSPHATASE 4 REGULATORY SUBUNIT 1"/>
    <property type="match status" value="1"/>
</dbReference>
<organism evidence="2 3">
    <name type="scientific">Coemansia reversa (strain ATCC 12441 / NRRL 1564)</name>
    <dbReference type="NCBI Taxonomy" id="763665"/>
    <lineage>
        <taxon>Eukaryota</taxon>
        <taxon>Fungi</taxon>
        <taxon>Fungi incertae sedis</taxon>
        <taxon>Zoopagomycota</taxon>
        <taxon>Kickxellomycotina</taxon>
        <taxon>Kickxellomycetes</taxon>
        <taxon>Kickxellales</taxon>
        <taxon>Kickxellaceae</taxon>
        <taxon>Coemansia</taxon>
    </lineage>
</organism>
<dbReference type="PANTHER" id="PTHR10648">
    <property type="entry name" value="SERINE/THREONINE-PROTEIN PHOSPHATASE PP2A 65 KDA REGULATORY SUBUNIT"/>
    <property type="match status" value="1"/>
</dbReference>
<evidence type="ECO:0000313" key="3">
    <source>
        <dbReference type="Proteomes" id="UP000242474"/>
    </source>
</evidence>
<keyword evidence="3" id="KW-1185">Reference proteome</keyword>
<gene>
    <name evidence="2" type="ORF">COEREDRAFT_23994</name>
</gene>
<proteinExistence type="predicted"/>
<dbReference type="STRING" id="763665.A0A2G5B726"/>
<feature type="non-terminal residue" evidence="2">
    <location>
        <position position="1"/>
    </location>
</feature>
<dbReference type="GO" id="GO:0005737">
    <property type="term" value="C:cytoplasm"/>
    <property type="evidence" value="ECO:0007669"/>
    <property type="project" value="TreeGrafter"/>
</dbReference>
<dbReference type="Gene3D" id="1.25.10.10">
    <property type="entry name" value="Leucine-rich Repeat Variant"/>
    <property type="match status" value="1"/>
</dbReference>
<name>A0A2G5B726_COERN</name>
<reference evidence="2 3" key="1">
    <citation type="journal article" date="2015" name="Genome Biol. Evol.">
        <title>Phylogenomic analyses indicate that early fungi evolved digesting cell walls of algal ancestors of land plants.</title>
        <authorList>
            <person name="Chang Y."/>
            <person name="Wang S."/>
            <person name="Sekimoto S."/>
            <person name="Aerts A.L."/>
            <person name="Choi C."/>
            <person name="Clum A."/>
            <person name="LaButti K.M."/>
            <person name="Lindquist E.A."/>
            <person name="Yee Ngan C."/>
            <person name="Ohm R.A."/>
            <person name="Salamov A.A."/>
            <person name="Grigoriev I.V."/>
            <person name="Spatafora J.W."/>
            <person name="Berbee M.L."/>
        </authorList>
    </citation>
    <scope>NUCLEOTIDE SEQUENCE [LARGE SCALE GENOMIC DNA]</scope>
    <source>
        <strain evidence="2 3">NRRL 1564</strain>
    </source>
</reference>
<keyword evidence="1" id="KW-0677">Repeat</keyword>
<dbReference type="InterPro" id="IPR051023">
    <property type="entry name" value="PP2A_Regulatory_Subunit_A"/>
</dbReference>
<sequence>DILYHSAFNFPALLAALGPQGWDRLRDVYMQLSKTEHYEARQTLACSLHEVARILAANTAFNLESVLCLFLIDGVEIKMGALGHLGDTLTWLTPASRVRCLPMIMQVFRHDGKQWRTRELMASQLVKLCHLFPASIVVNSLLPQAVEWAHDPVAGVR</sequence>
<accession>A0A2G5B726</accession>
<dbReference type="EMBL" id="KZ303512">
    <property type="protein sequence ID" value="PIA14801.1"/>
    <property type="molecule type" value="Genomic_DNA"/>
</dbReference>
<evidence type="ECO:0000256" key="1">
    <source>
        <dbReference type="ARBA" id="ARBA00022737"/>
    </source>
</evidence>
<dbReference type="SUPFAM" id="SSF48371">
    <property type="entry name" value="ARM repeat"/>
    <property type="match status" value="1"/>
</dbReference>
<dbReference type="Proteomes" id="UP000242474">
    <property type="component" value="Unassembled WGS sequence"/>
</dbReference>
<evidence type="ECO:0000313" key="2">
    <source>
        <dbReference type="EMBL" id="PIA14801.1"/>
    </source>
</evidence>
<feature type="non-terminal residue" evidence="2">
    <location>
        <position position="157"/>
    </location>
</feature>
<dbReference type="InterPro" id="IPR016024">
    <property type="entry name" value="ARM-type_fold"/>
</dbReference>
<dbReference type="GO" id="GO:0019888">
    <property type="term" value="F:protein phosphatase regulator activity"/>
    <property type="evidence" value="ECO:0007669"/>
    <property type="project" value="TreeGrafter"/>
</dbReference>
<dbReference type="InterPro" id="IPR011989">
    <property type="entry name" value="ARM-like"/>
</dbReference>
<dbReference type="AlphaFoldDB" id="A0A2G5B726"/>
<dbReference type="OrthoDB" id="340346at2759"/>